<evidence type="ECO:0000256" key="1">
    <source>
        <dbReference type="SAM" id="Phobius"/>
    </source>
</evidence>
<dbReference type="NCBIfam" id="NF047440">
    <property type="entry name" value="LA3751_2_3_fam"/>
    <property type="match status" value="1"/>
</dbReference>
<accession>M6CHI5</accession>
<feature type="transmembrane region" description="Helical" evidence="1">
    <location>
        <begin position="421"/>
        <end position="438"/>
    </location>
</feature>
<dbReference type="OrthoDB" id="344908at2"/>
<feature type="transmembrane region" description="Helical" evidence="1">
    <location>
        <begin position="156"/>
        <end position="177"/>
    </location>
</feature>
<dbReference type="EMBL" id="ANIK01000109">
    <property type="protein sequence ID" value="EMJ91337.1"/>
    <property type="molecule type" value="Genomic_DNA"/>
</dbReference>
<name>M6CHI5_9LEPT</name>
<evidence type="ECO:0000313" key="3">
    <source>
        <dbReference type="Proteomes" id="UP000011988"/>
    </source>
</evidence>
<dbReference type="PATRIC" id="fig|1218565.3.peg.4062"/>
<dbReference type="InterPro" id="IPR059217">
    <property type="entry name" value="LA3751_2-like"/>
</dbReference>
<dbReference type="Proteomes" id="UP000011988">
    <property type="component" value="Unassembled WGS sequence"/>
</dbReference>
<sequence length="550" mass="62957">MKLKNLNEEFKRLALRFLIRSFFAVLSAGIFFYAVYYTIPKSSFASDSLVKILQAKGWIESDFQSQEVYYLGKRLDSDFNFLFVQTIDSPQGDKIAAFPFANTLITVPFVWIGHPEWILYLSALLFGLYTIVLYGISKRTLIPIVAAIGTPLFHHFISFSDVAVAATLVLSGILILYDDNPIFSENRFSHTILSGVLFGLACWYRPEILILVVCLVCSTFTIGLFSKEGYSRGKLKRIFSFSFGFALSFSIFVLYNYINYDSILGPRISSNDTIADLDVVIKISNIRSLLFAGNGRLGLLGYCPWYFFIVLFGIWKWKKTNENVKIWILTFGSNLILVSILTPNDSNIDWGSRYLTCSVFIPLLLLNEIKIPNNPKNIYELFQNTNFLSQKVSEPKDTMPIGRLKENQIRSWFGNKNYKNIIFLAFGVLIVYSLNVNLRVIKLMRRISVQLAHIQSEIPWDSSKVFVTRKLNIANTFGLNYLSQTILLIKDPKDLARILRSHPGEKFVLIEDQWDKSLSEFVKNKFAGKMKITKIKNVHGLLRFTEIQSP</sequence>
<evidence type="ECO:0000313" key="2">
    <source>
        <dbReference type="EMBL" id="EMJ91337.1"/>
    </source>
</evidence>
<protein>
    <submittedName>
        <fullName evidence="2">Putative membrane protein</fullName>
    </submittedName>
</protein>
<feature type="transmembrane region" description="Helical" evidence="1">
    <location>
        <begin position="208"/>
        <end position="226"/>
    </location>
</feature>
<keyword evidence="1" id="KW-0812">Transmembrane</keyword>
<gene>
    <name evidence="2" type="ORF">LEP1GSC194_2292</name>
</gene>
<organism evidence="2 3">
    <name type="scientific">Leptospira alstonii serovar Sichuan str. 79601</name>
    <dbReference type="NCBI Taxonomy" id="1218565"/>
    <lineage>
        <taxon>Bacteria</taxon>
        <taxon>Pseudomonadati</taxon>
        <taxon>Spirochaetota</taxon>
        <taxon>Spirochaetia</taxon>
        <taxon>Leptospirales</taxon>
        <taxon>Leptospiraceae</taxon>
        <taxon>Leptospira</taxon>
    </lineage>
</organism>
<feature type="transmembrane region" description="Helical" evidence="1">
    <location>
        <begin position="299"/>
        <end position="317"/>
    </location>
</feature>
<reference evidence="2 3" key="1">
    <citation type="submission" date="2013-01" db="EMBL/GenBank/DDBJ databases">
        <authorList>
            <person name="Harkins D.M."/>
            <person name="Durkin A.S."/>
            <person name="Brinkac L.M."/>
            <person name="Haft D.H."/>
            <person name="Selengut J.D."/>
            <person name="Sanka R."/>
            <person name="DePew J."/>
            <person name="Purushe J."/>
            <person name="Galloway R.L."/>
            <person name="Vinetz J.M."/>
            <person name="Sutton G.G."/>
            <person name="Nierman W.C."/>
            <person name="Fouts D.E."/>
        </authorList>
    </citation>
    <scope>NUCLEOTIDE SEQUENCE [LARGE SCALE GENOMIC DNA]</scope>
    <source>
        <strain evidence="2 3">79601</strain>
    </source>
</reference>
<feature type="transmembrane region" description="Helical" evidence="1">
    <location>
        <begin position="117"/>
        <end position="136"/>
    </location>
</feature>
<dbReference type="AlphaFoldDB" id="M6CHI5"/>
<proteinExistence type="predicted"/>
<comment type="caution">
    <text evidence="2">The sequence shown here is derived from an EMBL/GenBank/DDBJ whole genome shotgun (WGS) entry which is preliminary data.</text>
</comment>
<feature type="transmembrane region" description="Helical" evidence="1">
    <location>
        <begin position="21"/>
        <end position="39"/>
    </location>
</feature>
<feature type="transmembrane region" description="Helical" evidence="1">
    <location>
        <begin position="238"/>
        <end position="258"/>
    </location>
</feature>
<feature type="transmembrane region" description="Helical" evidence="1">
    <location>
        <begin position="324"/>
        <end position="342"/>
    </location>
</feature>
<keyword evidence="1" id="KW-1133">Transmembrane helix</keyword>
<keyword evidence="1" id="KW-0472">Membrane</keyword>
<dbReference type="RefSeq" id="WP_020774982.1">
    <property type="nucleotide sequence ID" value="NZ_ANIK01000109.1"/>
</dbReference>